<dbReference type="EMBL" id="BAABGZ010000025">
    <property type="protein sequence ID" value="GAA4357762.1"/>
    <property type="molecule type" value="Genomic_DNA"/>
</dbReference>
<proteinExistence type="predicted"/>
<sequence length="76" mass="8803">MFLIAGNSYYKLSNDTIENKRLIGEKLHGSFSQAEVLKMQRSYNRGWICSYYTFLPPELIKNGRRVVLSLDSLTLN</sequence>
<dbReference type="Proteomes" id="UP001501153">
    <property type="component" value="Unassembled WGS sequence"/>
</dbReference>
<organism evidence="1 2">
    <name type="scientific">Hymenobacter saemangeumensis</name>
    <dbReference type="NCBI Taxonomy" id="1084522"/>
    <lineage>
        <taxon>Bacteria</taxon>
        <taxon>Pseudomonadati</taxon>
        <taxon>Bacteroidota</taxon>
        <taxon>Cytophagia</taxon>
        <taxon>Cytophagales</taxon>
        <taxon>Hymenobacteraceae</taxon>
        <taxon>Hymenobacter</taxon>
    </lineage>
</organism>
<reference evidence="2" key="1">
    <citation type="journal article" date="2019" name="Int. J. Syst. Evol. Microbiol.">
        <title>The Global Catalogue of Microorganisms (GCM) 10K type strain sequencing project: providing services to taxonomists for standard genome sequencing and annotation.</title>
        <authorList>
            <consortium name="The Broad Institute Genomics Platform"/>
            <consortium name="The Broad Institute Genome Sequencing Center for Infectious Disease"/>
            <person name="Wu L."/>
            <person name="Ma J."/>
        </authorList>
    </citation>
    <scope>NUCLEOTIDE SEQUENCE [LARGE SCALE GENOMIC DNA]</scope>
    <source>
        <strain evidence="2">JCM 17923</strain>
    </source>
</reference>
<name>A0ABP8IFG9_9BACT</name>
<accession>A0ABP8IFG9</accession>
<evidence type="ECO:0000313" key="2">
    <source>
        <dbReference type="Proteomes" id="UP001501153"/>
    </source>
</evidence>
<protein>
    <submittedName>
        <fullName evidence="1">Uncharacterized protein</fullName>
    </submittedName>
</protein>
<comment type="caution">
    <text evidence="1">The sequence shown here is derived from an EMBL/GenBank/DDBJ whole genome shotgun (WGS) entry which is preliminary data.</text>
</comment>
<gene>
    <name evidence="1" type="ORF">GCM10023185_22710</name>
</gene>
<keyword evidence="2" id="KW-1185">Reference proteome</keyword>
<evidence type="ECO:0000313" key="1">
    <source>
        <dbReference type="EMBL" id="GAA4357762.1"/>
    </source>
</evidence>